<dbReference type="Pfam" id="PF08281">
    <property type="entry name" value="Sigma70_r4_2"/>
    <property type="match status" value="1"/>
</dbReference>
<dbReference type="InterPro" id="IPR036388">
    <property type="entry name" value="WH-like_DNA-bd_sf"/>
</dbReference>
<keyword evidence="4" id="KW-0804">Transcription</keyword>
<feature type="domain" description="RNA polymerase sigma-70 region 2" evidence="6">
    <location>
        <begin position="40"/>
        <end position="105"/>
    </location>
</feature>
<dbReference type="SUPFAM" id="SSF88659">
    <property type="entry name" value="Sigma3 and sigma4 domains of RNA polymerase sigma factors"/>
    <property type="match status" value="1"/>
</dbReference>
<keyword evidence="3" id="KW-0731">Sigma factor</keyword>
<keyword evidence="2" id="KW-0805">Transcription regulation</keyword>
<sequence>MTLAASDESDSGSDNLQQHWLHCMAAVAGQRDKASFMQIYDYFAPRLNSYLHGLGASPALAEELVQESLLNLWRKAHQFNPDKAALSTWLFRIARNLFIDAMRRQPNWLLSEQDMEEEIDPHSPSGDSHADGLKVQQAIQQLPMMQAQVVYKSYFEAKSHSEIAEELQIPLGSVKSSLRLAFQKLRVFLGQAEGNPPHGYPDTSSKGEPS</sequence>
<dbReference type="InterPro" id="IPR014284">
    <property type="entry name" value="RNA_pol_sigma-70_dom"/>
</dbReference>
<dbReference type="Gene3D" id="1.10.1740.10">
    <property type="match status" value="1"/>
</dbReference>
<dbReference type="SUPFAM" id="SSF88946">
    <property type="entry name" value="Sigma2 domain of RNA polymerase sigma factors"/>
    <property type="match status" value="1"/>
</dbReference>
<proteinExistence type="inferred from homology"/>
<dbReference type="EMBL" id="PRLP01000024">
    <property type="protein sequence ID" value="PPC77854.1"/>
    <property type="molecule type" value="Genomic_DNA"/>
</dbReference>
<dbReference type="OrthoDB" id="9796555at2"/>
<evidence type="ECO:0000256" key="5">
    <source>
        <dbReference type="SAM" id="MobiDB-lite"/>
    </source>
</evidence>
<dbReference type="PANTHER" id="PTHR43133:SF62">
    <property type="entry name" value="RNA POLYMERASE SIGMA FACTOR SIGZ"/>
    <property type="match status" value="1"/>
</dbReference>
<dbReference type="InterPro" id="IPR013249">
    <property type="entry name" value="RNA_pol_sigma70_r4_t2"/>
</dbReference>
<evidence type="ECO:0000256" key="3">
    <source>
        <dbReference type="ARBA" id="ARBA00023082"/>
    </source>
</evidence>
<dbReference type="GO" id="GO:0006352">
    <property type="term" value="P:DNA-templated transcription initiation"/>
    <property type="evidence" value="ECO:0007669"/>
    <property type="project" value="InterPro"/>
</dbReference>
<dbReference type="Pfam" id="PF04542">
    <property type="entry name" value="Sigma70_r2"/>
    <property type="match status" value="1"/>
</dbReference>
<dbReference type="PANTHER" id="PTHR43133">
    <property type="entry name" value="RNA POLYMERASE ECF-TYPE SIGMA FACTO"/>
    <property type="match status" value="1"/>
</dbReference>
<gene>
    <name evidence="8" type="ORF">C4K68_08060</name>
</gene>
<evidence type="ECO:0000259" key="6">
    <source>
        <dbReference type="Pfam" id="PF04542"/>
    </source>
</evidence>
<dbReference type="AlphaFoldDB" id="A0A2S5KSN6"/>
<evidence type="ECO:0000256" key="2">
    <source>
        <dbReference type="ARBA" id="ARBA00023015"/>
    </source>
</evidence>
<evidence type="ECO:0000259" key="7">
    <source>
        <dbReference type="Pfam" id="PF08281"/>
    </source>
</evidence>
<feature type="domain" description="RNA polymerase sigma factor 70 region 4 type 2" evidence="7">
    <location>
        <begin position="134"/>
        <end position="185"/>
    </location>
</feature>
<dbReference type="NCBIfam" id="TIGR02937">
    <property type="entry name" value="sigma70-ECF"/>
    <property type="match status" value="1"/>
</dbReference>
<dbReference type="GO" id="GO:0016987">
    <property type="term" value="F:sigma factor activity"/>
    <property type="evidence" value="ECO:0007669"/>
    <property type="project" value="UniProtKB-KW"/>
</dbReference>
<dbReference type="GO" id="GO:0003677">
    <property type="term" value="F:DNA binding"/>
    <property type="evidence" value="ECO:0007669"/>
    <property type="project" value="InterPro"/>
</dbReference>
<evidence type="ECO:0000313" key="9">
    <source>
        <dbReference type="Proteomes" id="UP000238196"/>
    </source>
</evidence>
<dbReference type="InterPro" id="IPR007627">
    <property type="entry name" value="RNA_pol_sigma70_r2"/>
</dbReference>
<dbReference type="CDD" id="cd06171">
    <property type="entry name" value="Sigma70_r4"/>
    <property type="match status" value="1"/>
</dbReference>
<protein>
    <submittedName>
        <fullName evidence="8">RNA polymerase subunit sigma</fullName>
    </submittedName>
</protein>
<evidence type="ECO:0000256" key="4">
    <source>
        <dbReference type="ARBA" id="ARBA00023163"/>
    </source>
</evidence>
<comment type="caution">
    <text evidence="8">The sequence shown here is derived from an EMBL/GenBank/DDBJ whole genome shotgun (WGS) entry which is preliminary data.</text>
</comment>
<name>A0A2S5KSN6_9PROT</name>
<dbReference type="Gene3D" id="1.10.10.10">
    <property type="entry name" value="Winged helix-like DNA-binding domain superfamily/Winged helix DNA-binding domain"/>
    <property type="match status" value="1"/>
</dbReference>
<accession>A0A2S5KSN6</accession>
<organism evidence="8 9">
    <name type="scientific">Proteobacteria bacterium 228</name>
    <dbReference type="NCBI Taxonomy" id="2083153"/>
    <lineage>
        <taxon>Bacteria</taxon>
        <taxon>Pseudomonadati</taxon>
        <taxon>Pseudomonadota</taxon>
    </lineage>
</organism>
<evidence type="ECO:0000313" key="8">
    <source>
        <dbReference type="EMBL" id="PPC77854.1"/>
    </source>
</evidence>
<dbReference type="Proteomes" id="UP000238196">
    <property type="component" value="Unassembled WGS sequence"/>
</dbReference>
<dbReference type="InterPro" id="IPR013324">
    <property type="entry name" value="RNA_pol_sigma_r3/r4-like"/>
</dbReference>
<dbReference type="InterPro" id="IPR013325">
    <property type="entry name" value="RNA_pol_sigma_r2"/>
</dbReference>
<feature type="region of interest" description="Disordered" evidence="5">
    <location>
        <begin position="191"/>
        <end position="210"/>
    </location>
</feature>
<evidence type="ECO:0000256" key="1">
    <source>
        <dbReference type="ARBA" id="ARBA00010641"/>
    </source>
</evidence>
<dbReference type="InterPro" id="IPR039425">
    <property type="entry name" value="RNA_pol_sigma-70-like"/>
</dbReference>
<reference evidence="8 9" key="1">
    <citation type="submission" date="2018-02" db="EMBL/GenBank/DDBJ databases">
        <title>novel marine gammaproteobacteria from coastal saline agro ecosystem.</title>
        <authorList>
            <person name="Krishnan R."/>
            <person name="Ramesh Kumar N."/>
        </authorList>
    </citation>
    <scope>NUCLEOTIDE SEQUENCE [LARGE SCALE GENOMIC DNA]</scope>
    <source>
        <strain evidence="8 9">228</strain>
    </source>
</reference>
<comment type="similarity">
    <text evidence="1">Belongs to the sigma-70 factor family. ECF subfamily.</text>
</comment>